<accession>A0A2J8QE75</accession>
<comment type="caution">
    <text evidence="3">The sequence shown here is derived from an EMBL/GenBank/DDBJ whole genome shotgun (WGS) entry which is preliminary data.</text>
</comment>
<reference evidence="3 4" key="1">
    <citation type="submission" date="2017-12" db="EMBL/GenBank/DDBJ databases">
        <title>High-resolution comparative analysis of great ape genomes.</title>
        <authorList>
            <person name="Pollen A."/>
            <person name="Hastie A."/>
            <person name="Hormozdiari F."/>
            <person name="Dougherty M."/>
            <person name="Liu R."/>
            <person name="Chaisson M."/>
            <person name="Hoppe E."/>
            <person name="Hill C."/>
            <person name="Pang A."/>
            <person name="Hillier L."/>
            <person name="Baker C."/>
            <person name="Armstrong J."/>
            <person name="Shendure J."/>
            <person name="Paten B."/>
            <person name="Wilson R."/>
            <person name="Chao H."/>
            <person name="Schneider V."/>
            <person name="Ventura M."/>
            <person name="Kronenberg Z."/>
            <person name="Murali S."/>
            <person name="Gordon D."/>
            <person name="Cantsilieris S."/>
            <person name="Munson K."/>
            <person name="Nelson B."/>
            <person name="Raja A."/>
            <person name="Underwood J."/>
            <person name="Diekhans M."/>
            <person name="Fiddes I."/>
            <person name="Haussler D."/>
            <person name="Eichler E."/>
        </authorList>
    </citation>
    <scope>NUCLEOTIDE SEQUENCE [LARGE SCALE GENOMIC DNA]</scope>
    <source>
        <strain evidence="3">Yerkes chimp pedigree #C0471</strain>
    </source>
</reference>
<gene>
    <name evidence="3" type="ORF">CK820_G0033568</name>
</gene>
<feature type="region of interest" description="Disordered" evidence="1">
    <location>
        <begin position="1"/>
        <end position="20"/>
    </location>
</feature>
<proteinExistence type="predicted"/>
<evidence type="ECO:0000313" key="3">
    <source>
        <dbReference type="EMBL" id="PNI94547.1"/>
    </source>
</evidence>
<sequence length="67" mass="7532">MDNLSSEEIQQRAHQITDESLESTRRILGLAIEVLFLLFLVCFVVLSAFSPLVLVSGCRNQDHHYAG</sequence>
<name>A0A2J8QE75_PANTR</name>
<evidence type="ECO:0000256" key="1">
    <source>
        <dbReference type="SAM" id="MobiDB-lite"/>
    </source>
</evidence>
<feature type="compositionally biased region" description="Basic and acidic residues" evidence="1">
    <location>
        <begin position="9"/>
        <end position="20"/>
    </location>
</feature>
<dbReference type="EMBL" id="NBAG03000046">
    <property type="protein sequence ID" value="PNI94547.1"/>
    <property type="molecule type" value="Genomic_DNA"/>
</dbReference>
<keyword evidence="2" id="KW-0812">Transmembrane</keyword>
<protein>
    <submittedName>
        <fullName evidence="3">SNAP23 isoform 14</fullName>
    </submittedName>
</protein>
<evidence type="ECO:0000256" key="2">
    <source>
        <dbReference type="SAM" id="Phobius"/>
    </source>
</evidence>
<organism evidence="3 4">
    <name type="scientific">Pan troglodytes</name>
    <name type="common">Chimpanzee</name>
    <dbReference type="NCBI Taxonomy" id="9598"/>
    <lineage>
        <taxon>Eukaryota</taxon>
        <taxon>Metazoa</taxon>
        <taxon>Chordata</taxon>
        <taxon>Craniata</taxon>
        <taxon>Vertebrata</taxon>
        <taxon>Euteleostomi</taxon>
        <taxon>Mammalia</taxon>
        <taxon>Eutheria</taxon>
        <taxon>Euarchontoglires</taxon>
        <taxon>Primates</taxon>
        <taxon>Haplorrhini</taxon>
        <taxon>Catarrhini</taxon>
        <taxon>Hominidae</taxon>
        <taxon>Pan</taxon>
    </lineage>
</organism>
<keyword evidence="2" id="KW-0472">Membrane</keyword>
<dbReference type="AlphaFoldDB" id="A0A2J8QE75"/>
<dbReference type="Gene3D" id="1.20.5.110">
    <property type="match status" value="1"/>
</dbReference>
<keyword evidence="2" id="KW-1133">Transmembrane helix</keyword>
<dbReference type="Proteomes" id="UP000236370">
    <property type="component" value="Unassembled WGS sequence"/>
</dbReference>
<evidence type="ECO:0000313" key="4">
    <source>
        <dbReference type="Proteomes" id="UP000236370"/>
    </source>
</evidence>
<feature type="transmembrane region" description="Helical" evidence="2">
    <location>
        <begin position="27"/>
        <end position="55"/>
    </location>
</feature>